<dbReference type="EMBL" id="GBXM01060265">
    <property type="protein sequence ID" value="JAH48312.1"/>
    <property type="molecule type" value="Transcribed_RNA"/>
</dbReference>
<organism evidence="1">
    <name type="scientific">Anguilla anguilla</name>
    <name type="common">European freshwater eel</name>
    <name type="synonym">Muraena anguilla</name>
    <dbReference type="NCBI Taxonomy" id="7936"/>
    <lineage>
        <taxon>Eukaryota</taxon>
        <taxon>Metazoa</taxon>
        <taxon>Chordata</taxon>
        <taxon>Craniata</taxon>
        <taxon>Vertebrata</taxon>
        <taxon>Euteleostomi</taxon>
        <taxon>Actinopterygii</taxon>
        <taxon>Neopterygii</taxon>
        <taxon>Teleostei</taxon>
        <taxon>Anguilliformes</taxon>
        <taxon>Anguillidae</taxon>
        <taxon>Anguilla</taxon>
    </lineage>
</organism>
<dbReference type="EMBL" id="GBXM01051128">
    <property type="protein sequence ID" value="JAH57449.1"/>
    <property type="molecule type" value="Transcribed_RNA"/>
</dbReference>
<sequence length="29" mass="3527">MWMKYLQIPQACIVVLYSRRKAFAWHSLS</sequence>
<protein>
    <submittedName>
        <fullName evidence="1">Uncharacterized protein</fullName>
    </submittedName>
</protein>
<reference evidence="1" key="1">
    <citation type="submission" date="2014-11" db="EMBL/GenBank/DDBJ databases">
        <authorList>
            <person name="Amaro Gonzalez C."/>
        </authorList>
    </citation>
    <scope>NUCLEOTIDE SEQUENCE</scope>
</reference>
<dbReference type="AlphaFoldDB" id="A0A0E9T4G4"/>
<evidence type="ECO:0000313" key="1">
    <source>
        <dbReference type="EMBL" id="JAH48312.1"/>
    </source>
</evidence>
<dbReference type="EMBL" id="GBXM01035839">
    <property type="protein sequence ID" value="JAH72738.1"/>
    <property type="molecule type" value="Transcribed_RNA"/>
</dbReference>
<reference evidence="1" key="2">
    <citation type="journal article" date="2015" name="Fish Shellfish Immunol.">
        <title>Early steps in the European eel (Anguilla anguilla)-Vibrio vulnificus interaction in the gills: Role of the RtxA13 toxin.</title>
        <authorList>
            <person name="Callol A."/>
            <person name="Pajuelo D."/>
            <person name="Ebbesson L."/>
            <person name="Teles M."/>
            <person name="MacKenzie S."/>
            <person name="Amaro C."/>
        </authorList>
    </citation>
    <scope>NUCLEOTIDE SEQUENCE</scope>
</reference>
<name>A0A0E9T4G4_ANGAN</name>
<accession>A0A0E9T4G4</accession>
<proteinExistence type="predicted"/>